<feature type="disulfide bond" evidence="24">
    <location>
        <begin position="589"/>
        <end position="616"/>
    </location>
</feature>
<dbReference type="SMART" id="SM00179">
    <property type="entry name" value="EGF_CA"/>
    <property type="match status" value="1"/>
</dbReference>
<dbReference type="PROSITE" id="PS00615">
    <property type="entry name" value="C_TYPE_LECTIN_1"/>
    <property type="match status" value="1"/>
</dbReference>
<feature type="domain" description="Sushi" evidence="28">
    <location>
        <begin position="805"/>
        <end position="872"/>
    </location>
</feature>
<feature type="domain" description="Sushi" evidence="28">
    <location>
        <begin position="244"/>
        <end position="306"/>
    </location>
</feature>
<dbReference type="PROSITE" id="PS50026">
    <property type="entry name" value="EGF_3"/>
    <property type="match status" value="1"/>
</dbReference>
<keyword evidence="12" id="KW-0130">Cell adhesion</keyword>
<name>A0A9Q9XJ36_CYPCA</name>
<evidence type="ECO:0000256" key="1">
    <source>
        <dbReference type="ARBA" id="ARBA00004251"/>
    </source>
</evidence>
<evidence type="ECO:0000259" key="27">
    <source>
        <dbReference type="PROSITE" id="PS50041"/>
    </source>
</evidence>
<evidence type="ECO:0000256" key="18">
    <source>
        <dbReference type="ARBA" id="ARBA00040812"/>
    </source>
</evidence>
<evidence type="ECO:0000256" key="20">
    <source>
        <dbReference type="ARBA" id="ARBA00042113"/>
    </source>
</evidence>
<feature type="domain" description="Sushi" evidence="28">
    <location>
        <begin position="619"/>
        <end position="680"/>
    </location>
</feature>
<dbReference type="GO" id="GO:0005886">
    <property type="term" value="C:plasma membrane"/>
    <property type="evidence" value="ECO:0007669"/>
    <property type="project" value="UniProtKB-SubCell"/>
</dbReference>
<keyword evidence="7" id="KW-0479">Metal-binding</keyword>
<dbReference type="Pfam" id="PF00059">
    <property type="entry name" value="Lectin_C"/>
    <property type="match status" value="1"/>
</dbReference>
<keyword evidence="14 25" id="KW-0472">Membrane</keyword>
<feature type="domain" description="Sushi" evidence="28">
    <location>
        <begin position="307"/>
        <end position="368"/>
    </location>
</feature>
<evidence type="ECO:0000256" key="11">
    <source>
        <dbReference type="ARBA" id="ARBA00022837"/>
    </source>
</evidence>
<evidence type="ECO:0000256" key="6">
    <source>
        <dbReference type="ARBA" id="ARBA00022692"/>
    </source>
</evidence>
<comment type="subcellular location">
    <subcellularLocation>
        <location evidence="1">Cell membrane</location>
        <topology evidence="1">Single-pass type I membrane protein</topology>
    </subcellularLocation>
</comment>
<dbReference type="KEGG" id="ccar:109112754"/>
<evidence type="ECO:0000259" key="28">
    <source>
        <dbReference type="PROSITE" id="PS50923"/>
    </source>
</evidence>
<evidence type="ECO:0000256" key="25">
    <source>
        <dbReference type="SAM" id="Phobius"/>
    </source>
</evidence>
<keyword evidence="10" id="KW-0677">Repeat</keyword>
<evidence type="ECO:0000259" key="26">
    <source>
        <dbReference type="PROSITE" id="PS50026"/>
    </source>
</evidence>
<dbReference type="PROSITE" id="PS50041">
    <property type="entry name" value="C_TYPE_LECTIN_2"/>
    <property type="match status" value="1"/>
</dbReference>
<dbReference type="Pfam" id="PF00084">
    <property type="entry name" value="Sushi"/>
    <property type="match status" value="11"/>
</dbReference>
<evidence type="ECO:0000256" key="9">
    <source>
        <dbReference type="ARBA" id="ARBA00022734"/>
    </source>
</evidence>
<evidence type="ECO:0000256" key="4">
    <source>
        <dbReference type="ARBA" id="ARBA00022536"/>
    </source>
</evidence>
<feature type="disulfide bond" evidence="24">
    <location>
        <begin position="713"/>
        <end position="740"/>
    </location>
</feature>
<feature type="disulfide bond" evidence="24">
    <location>
        <begin position="775"/>
        <end position="802"/>
    </location>
</feature>
<feature type="disulfide bond" evidence="23">
    <location>
        <begin position="169"/>
        <end position="178"/>
    </location>
</feature>
<keyword evidence="11" id="KW-0106">Calcium</keyword>
<feature type="transmembrane region" description="Helical" evidence="25">
    <location>
        <begin position="881"/>
        <end position="905"/>
    </location>
</feature>
<keyword evidence="4 23" id="KW-0245">EGF-like domain</keyword>
<dbReference type="InterPro" id="IPR024731">
    <property type="entry name" value="NELL2-like_EGF"/>
</dbReference>
<dbReference type="InterPro" id="IPR000436">
    <property type="entry name" value="Sushi_SCR_CCP_dom"/>
</dbReference>
<feature type="disulfide bond" evidence="24">
    <location>
        <begin position="843"/>
        <end position="870"/>
    </location>
</feature>
<dbReference type="Proteomes" id="UP001155660">
    <property type="component" value="Chromosome B20"/>
</dbReference>
<evidence type="ECO:0000256" key="7">
    <source>
        <dbReference type="ARBA" id="ARBA00022723"/>
    </source>
</evidence>
<evidence type="ECO:0000256" key="12">
    <source>
        <dbReference type="ARBA" id="ARBA00022889"/>
    </source>
</evidence>
<keyword evidence="16" id="KW-0325">Glycoprotein</keyword>
<dbReference type="GO" id="GO:0005509">
    <property type="term" value="F:calcium ion binding"/>
    <property type="evidence" value="ECO:0007669"/>
    <property type="project" value="InterPro"/>
</dbReference>
<protein>
    <recommendedName>
        <fullName evidence="18">E-selectin</fullName>
    </recommendedName>
    <alternativeName>
        <fullName evidence="19">CD62 antigen-like family member E</fullName>
    </alternativeName>
    <alternativeName>
        <fullName evidence="20">Endothelial leukocyte adhesion molecule 1</fullName>
    </alternativeName>
    <alternativeName>
        <fullName evidence="21">Leukocyte-endothelial cell adhesion molecule 2</fullName>
    </alternativeName>
</protein>
<keyword evidence="6 25" id="KW-0812">Transmembrane</keyword>
<dbReference type="SMART" id="SM00034">
    <property type="entry name" value="CLECT"/>
    <property type="match status" value="1"/>
</dbReference>
<evidence type="ECO:0000313" key="29">
    <source>
        <dbReference type="RefSeq" id="XP_042602762.1"/>
    </source>
</evidence>
<evidence type="ECO:0000256" key="2">
    <source>
        <dbReference type="ARBA" id="ARBA00007360"/>
    </source>
</evidence>
<reference evidence="29" key="1">
    <citation type="submission" date="2025-08" db="UniProtKB">
        <authorList>
            <consortium name="RefSeq"/>
        </authorList>
    </citation>
    <scope>IDENTIFICATION</scope>
    <source>
        <tissue evidence="29">Muscle</tissue>
    </source>
</reference>
<feature type="disulfide bond" evidence="24">
    <location>
        <begin position="526"/>
        <end position="553"/>
    </location>
</feature>
<keyword evidence="8" id="KW-0732">Signal</keyword>
<dbReference type="GO" id="GO:0030246">
    <property type="term" value="F:carbohydrate binding"/>
    <property type="evidence" value="ECO:0007669"/>
    <property type="project" value="UniProtKB-KW"/>
</dbReference>
<dbReference type="FunFam" id="2.10.25.10:FF:000176">
    <property type="entry name" value="Selectin P"/>
    <property type="match status" value="1"/>
</dbReference>
<feature type="disulfide bond" evidence="24">
    <location>
        <begin position="464"/>
        <end position="491"/>
    </location>
</feature>
<dbReference type="RefSeq" id="XP_042602762.1">
    <property type="nucleotide sequence ID" value="XM_042746828.1"/>
</dbReference>
<dbReference type="SMART" id="SM00032">
    <property type="entry name" value="CCP"/>
    <property type="match status" value="11"/>
</dbReference>
<comment type="similarity">
    <text evidence="2">Belongs to the selectin/LECAM family.</text>
</comment>
<evidence type="ECO:0000256" key="10">
    <source>
        <dbReference type="ARBA" id="ARBA00022737"/>
    </source>
</evidence>
<evidence type="ECO:0000256" key="5">
    <source>
        <dbReference type="ARBA" id="ARBA00022659"/>
    </source>
</evidence>
<gene>
    <name evidence="29" type="primary">LOC109112754</name>
</gene>
<dbReference type="SMART" id="SM00181">
    <property type="entry name" value="EGF"/>
    <property type="match status" value="1"/>
</dbReference>
<evidence type="ECO:0000256" key="21">
    <source>
        <dbReference type="ARBA" id="ARBA00043124"/>
    </source>
</evidence>
<feature type="domain" description="Sushi" evidence="28">
    <location>
        <begin position="182"/>
        <end position="243"/>
    </location>
</feature>
<keyword evidence="15 23" id="KW-1015">Disulfide bond</keyword>
<dbReference type="PANTHER" id="PTHR19325:SF493">
    <property type="entry name" value="E-SELECTIN"/>
    <property type="match status" value="1"/>
</dbReference>
<dbReference type="InterPro" id="IPR050350">
    <property type="entry name" value="Compl-Cell_Adhes-Reg"/>
</dbReference>
<dbReference type="GeneID" id="109112754"/>
<evidence type="ECO:0000256" key="24">
    <source>
        <dbReference type="PROSITE-ProRule" id="PRU00302"/>
    </source>
</evidence>
<feature type="domain" description="Sushi" evidence="28">
    <location>
        <begin position="369"/>
        <end position="431"/>
    </location>
</feature>
<dbReference type="InterPro" id="IPR001881">
    <property type="entry name" value="EGF-like_Ca-bd_dom"/>
</dbReference>
<keyword evidence="3" id="KW-1003">Cell membrane</keyword>
<dbReference type="FunFam" id="2.10.70.10:FF:000001">
    <property type="entry name" value="Selectin P"/>
    <property type="match status" value="11"/>
</dbReference>
<feature type="domain" description="Sushi" evidence="28">
    <location>
        <begin position="556"/>
        <end position="618"/>
    </location>
</feature>
<feature type="disulfide bond" evidence="24">
    <location>
        <begin position="651"/>
        <end position="678"/>
    </location>
</feature>
<feature type="disulfide bond" evidence="24">
    <location>
        <begin position="339"/>
        <end position="366"/>
    </location>
</feature>
<feature type="domain" description="EGF-like" evidence="26">
    <location>
        <begin position="143"/>
        <end position="179"/>
    </location>
</feature>
<dbReference type="CDD" id="cd00033">
    <property type="entry name" value="CCP"/>
    <property type="match status" value="11"/>
</dbReference>
<evidence type="ECO:0000256" key="16">
    <source>
        <dbReference type="ARBA" id="ARBA00023180"/>
    </source>
</evidence>
<dbReference type="PROSITE" id="PS50923">
    <property type="entry name" value="SUSHI"/>
    <property type="match status" value="11"/>
</dbReference>
<feature type="disulfide bond" evidence="24">
    <location>
        <begin position="402"/>
        <end position="429"/>
    </location>
</feature>
<dbReference type="PANTHER" id="PTHR19325">
    <property type="entry name" value="COMPLEMENT COMPONENT-RELATED SUSHI DOMAIN-CONTAINING"/>
    <property type="match status" value="1"/>
</dbReference>
<dbReference type="Pfam" id="PF12947">
    <property type="entry name" value="EGF_3"/>
    <property type="match status" value="1"/>
</dbReference>
<feature type="domain" description="Sushi" evidence="28">
    <location>
        <begin position="743"/>
        <end position="804"/>
    </location>
</feature>
<dbReference type="FunFam" id="3.10.100.10:FF:000007">
    <property type="entry name" value="L-selectin"/>
    <property type="match status" value="1"/>
</dbReference>
<feature type="domain" description="C-type lectin" evidence="27">
    <location>
        <begin position="22"/>
        <end position="143"/>
    </location>
</feature>
<feature type="domain" description="Sushi" evidence="28">
    <location>
        <begin position="494"/>
        <end position="555"/>
    </location>
</feature>
<feature type="disulfide bond" evidence="24">
    <location>
        <begin position="277"/>
        <end position="304"/>
    </location>
</feature>
<evidence type="ECO:0000256" key="23">
    <source>
        <dbReference type="PROSITE-ProRule" id="PRU00076"/>
    </source>
</evidence>
<evidence type="ECO:0000256" key="22">
    <source>
        <dbReference type="ARBA" id="ARBA00045695"/>
    </source>
</evidence>
<dbReference type="PROSITE" id="PS00022">
    <property type="entry name" value="EGF_1"/>
    <property type="match status" value="1"/>
</dbReference>
<evidence type="ECO:0000256" key="13">
    <source>
        <dbReference type="ARBA" id="ARBA00022989"/>
    </source>
</evidence>
<feature type="disulfide bond" evidence="24">
    <location>
        <begin position="214"/>
        <end position="241"/>
    </location>
</feature>
<keyword evidence="13 25" id="KW-1133">Transmembrane helix</keyword>
<dbReference type="AlphaFoldDB" id="A0A9Q9XJ36"/>
<dbReference type="InterPro" id="IPR018378">
    <property type="entry name" value="C-type_lectin_CS"/>
</dbReference>
<evidence type="ECO:0000256" key="8">
    <source>
        <dbReference type="ARBA" id="ARBA00022729"/>
    </source>
</evidence>
<comment type="caution">
    <text evidence="23">Lacks conserved residue(s) required for the propagation of feature annotation.</text>
</comment>
<organism evidence="29">
    <name type="scientific">Cyprinus carpio</name>
    <name type="common">Common carp</name>
    <dbReference type="NCBI Taxonomy" id="7962"/>
    <lineage>
        <taxon>Eukaryota</taxon>
        <taxon>Metazoa</taxon>
        <taxon>Chordata</taxon>
        <taxon>Craniata</taxon>
        <taxon>Vertebrata</taxon>
        <taxon>Euteleostomi</taxon>
        <taxon>Actinopterygii</taxon>
        <taxon>Neopterygii</taxon>
        <taxon>Teleostei</taxon>
        <taxon>Ostariophysi</taxon>
        <taxon>Cypriniformes</taxon>
        <taxon>Cyprinidae</taxon>
        <taxon>Cyprininae</taxon>
        <taxon>Cyprinus</taxon>
    </lineage>
</organism>
<evidence type="ECO:0000256" key="3">
    <source>
        <dbReference type="ARBA" id="ARBA00022475"/>
    </source>
</evidence>
<dbReference type="GO" id="GO:0007155">
    <property type="term" value="P:cell adhesion"/>
    <property type="evidence" value="ECO:0007669"/>
    <property type="project" value="UniProtKB-KW"/>
</dbReference>
<feature type="domain" description="Sushi" evidence="28">
    <location>
        <begin position="681"/>
        <end position="742"/>
    </location>
</feature>
<evidence type="ECO:0000256" key="15">
    <source>
        <dbReference type="ARBA" id="ARBA00023157"/>
    </source>
</evidence>
<evidence type="ECO:0000256" key="17">
    <source>
        <dbReference type="ARBA" id="ARBA00038738"/>
    </source>
</evidence>
<dbReference type="InterPro" id="IPR000742">
    <property type="entry name" value="EGF"/>
</dbReference>
<dbReference type="PROSITE" id="PS01186">
    <property type="entry name" value="EGF_2"/>
    <property type="match status" value="1"/>
</dbReference>
<dbReference type="CDD" id="cd00054">
    <property type="entry name" value="EGF_CA"/>
    <property type="match status" value="1"/>
</dbReference>
<keyword evidence="5 24" id="KW-0768">Sushi</keyword>
<feature type="domain" description="Sushi" evidence="28">
    <location>
        <begin position="432"/>
        <end position="493"/>
    </location>
</feature>
<proteinExistence type="inferred from homology"/>
<comment type="subunit">
    <text evidence="17">Interacts with SELPLG/PSGL1 and PODXL2 through the sialyl Lewis X epitope. SELPLG sulfation appears not to be required for this interaction.</text>
</comment>
<accession>A0A9Q9XJ36</accession>
<dbReference type="OrthoDB" id="406096at2759"/>
<sequence length="930" mass="102017">MALWEHIRLFGYLVLITGIYNVKAWTYHYNIDINVDWKTARQWCQKNYTDMVAIQNHAEVEHLNQLLPFNKAYYWIGIRKIDGYWTWIGTNKRLDPEAANWAENEPNNKGSGQDCVEIYIKRSKETAKWNDEKCSKKKATVCYLASCSKESCSEHAECVETIGSYKCQCLPGFIGPRCEEVVQCRPIENPQQGFVTCDGDFGVFNFNSSCQFHCGTGFKLEGAQRLRCLASGHWDNALPACQAVQCLPITDASDGWSMNCTHPLSIHSFNSSCEFKCEEGFELKGSNTTWCDQTGNWTHKPPTCQAVACDPLVTPAKSHLTCDDPLGKFSFRSSCITTCEEGYTLRGETTLTCLSDGNWSAPSPVCEAVQCLPITDAPGGWSMNCTHPLSIHSFNSSCEFKCEEGFELKGSNTTWCDQTGHWTHKPPTCQAVACDPLVTPAKSRLTCDDPLGKFSLRSSCNITCEEGYTLRGETTITCLSDGNWSAPTPVCQVIRCDALESGQHGSLHCQDPLGKFSYGSLCWLECGAGFTLNGSNFTSCISQGKWSHEFPVCQAVQCLPITDAPGGWSMNCTHPLSIHSFNSSCEFKCEEGFELKGSNTTWCDQTGHWTHKPPTCQAVACDPLETPAKSHLTCADPLGKFSLRSSCNITCEEGYTLRGETTLTCLSDGNWSAPSPVCEARQCSPLIKPSHGTVTCTHPNGQFSFGTVCEVSCQAGFKLHGTPQMECLEMGKWTDTPPFCLAQQCPHLTVPVNGWVNCSHPHSLFSYGSQCFLGCETGFEITGEPGMECSASGNWSQEMPSCAAVRCEPLSLSHLPELGPPPSMNCSHPHGNFSFGSQCMFQCDESQELSGTSQLTCTSSGYWTNSPPSCVAKKMSVGAGMLMYAAVGAASSAGLLLFGGLMFLLMRQFFKKSKKLNDSVSHLAQPFLNH</sequence>
<comment type="function">
    <text evidence="22">Cell-surface glycoprotein having a role in immunoadhesion. Mediates in the adhesion of blood neutrophils in cytokine-activated endothelium through interaction with SELPLG/PSGL1. May have a role in capillary morphogenesis.</text>
</comment>
<evidence type="ECO:0000256" key="14">
    <source>
        <dbReference type="ARBA" id="ARBA00023136"/>
    </source>
</evidence>
<evidence type="ECO:0000256" key="19">
    <source>
        <dbReference type="ARBA" id="ARBA00041401"/>
    </source>
</evidence>
<dbReference type="InterPro" id="IPR001304">
    <property type="entry name" value="C-type_lectin-like"/>
</dbReference>
<keyword evidence="9" id="KW-0430">Lectin</keyword>